<dbReference type="Proteomes" id="UP000076532">
    <property type="component" value="Unassembled WGS sequence"/>
</dbReference>
<dbReference type="EMBL" id="KV417514">
    <property type="protein sequence ID" value="KZP26448.1"/>
    <property type="molecule type" value="Genomic_DNA"/>
</dbReference>
<name>A0A166PU19_9AGAM</name>
<evidence type="ECO:0000313" key="2">
    <source>
        <dbReference type="EMBL" id="KZP26448.1"/>
    </source>
</evidence>
<feature type="compositionally biased region" description="Polar residues" evidence="1">
    <location>
        <begin position="74"/>
        <end position="94"/>
    </location>
</feature>
<proteinExistence type="predicted"/>
<accession>A0A166PU19</accession>
<feature type="compositionally biased region" description="Low complexity" evidence="1">
    <location>
        <begin position="27"/>
        <end position="38"/>
    </location>
</feature>
<evidence type="ECO:0000313" key="3">
    <source>
        <dbReference type="Proteomes" id="UP000076532"/>
    </source>
</evidence>
<reference evidence="2 3" key="1">
    <citation type="journal article" date="2016" name="Mol. Biol. Evol.">
        <title>Comparative Genomics of Early-Diverging Mushroom-Forming Fungi Provides Insights into the Origins of Lignocellulose Decay Capabilities.</title>
        <authorList>
            <person name="Nagy L.G."/>
            <person name="Riley R."/>
            <person name="Tritt A."/>
            <person name="Adam C."/>
            <person name="Daum C."/>
            <person name="Floudas D."/>
            <person name="Sun H."/>
            <person name="Yadav J.S."/>
            <person name="Pangilinan J."/>
            <person name="Larsson K.H."/>
            <person name="Matsuura K."/>
            <person name="Barry K."/>
            <person name="Labutti K."/>
            <person name="Kuo R."/>
            <person name="Ohm R.A."/>
            <person name="Bhattacharya S.S."/>
            <person name="Shirouzu T."/>
            <person name="Yoshinaga Y."/>
            <person name="Martin F.M."/>
            <person name="Grigoriev I.V."/>
            <person name="Hibbett D.S."/>
        </authorList>
    </citation>
    <scope>NUCLEOTIDE SEQUENCE [LARGE SCALE GENOMIC DNA]</scope>
    <source>
        <strain evidence="2 3">CBS 109695</strain>
    </source>
</reference>
<keyword evidence="3" id="KW-1185">Reference proteome</keyword>
<dbReference type="AlphaFoldDB" id="A0A166PU19"/>
<protein>
    <submittedName>
        <fullName evidence="2">Uncharacterized protein</fullName>
    </submittedName>
</protein>
<organism evidence="2 3">
    <name type="scientific">Athelia psychrophila</name>
    <dbReference type="NCBI Taxonomy" id="1759441"/>
    <lineage>
        <taxon>Eukaryota</taxon>
        <taxon>Fungi</taxon>
        <taxon>Dikarya</taxon>
        <taxon>Basidiomycota</taxon>
        <taxon>Agaricomycotina</taxon>
        <taxon>Agaricomycetes</taxon>
        <taxon>Agaricomycetidae</taxon>
        <taxon>Atheliales</taxon>
        <taxon>Atheliaceae</taxon>
        <taxon>Athelia</taxon>
    </lineage>
</organism>
<sequence length="113" mass="12987">MSYFPVSSAPSTWVRAPAIQEAPPPQQQQQQQQQRQQQYNRPASQPHPEDGSVFLNAPAGSTELFLRQQRLHEISNQQRPRTTYPPWTQHQPGSTRVEAHMKRTLLIQQPQAP</sequence>
<gene>
    <name evidence="2" type="ORF">FIBSPDRAFT_949328</name>
</gene>
<feature type="region of interest" description="Disordered" evidence="1">
    <location>
        <begin position="1"/>
        <end position="96"/>
    </location>
</feature>
<evidence type="ECO:0000256" key="1">
    <source>
        <dbReference type="SAM" id="MobiDB-lite"/>
    </source>
</evidence>